<feature type="region of interest" description="Disordered" evidence="2">
    <location>
        <begin position="144"/>
        <end position="188"/>
    </location>
</feature>
<feature type="compositionally biased region" description="Basic and acidic residues" evidence="2">
    <location>
        <begin position="210"/>
        <end position="225"/>
    </location>
</feature>
<protein>
    <submittedName>
        <fullName evidence="3">Uncharacterized protein</fullName>
    </submittedName>
</protein>
<keyword evidence="4" id="KW-1185">Reference proteome</keyword>
<comment type="caution">
    <text evidence="3">The sequence shown here is derived from an EMBL/GenBank/DDBJ whole genome shotgun (WGS) entry which is preliminary data.</text>
</comment>
<keyword evidence="1" id="KW-0175">Coiled coil</keyword>
<evidence type="ECO:0000256" key="2">
    <source>
        <dbReference type="SAM" id="MobiDB-lite"/>
    </source>
</evidence>
<evidence type="ECO:0000313" key="4">
    <source>
        <dbReference type="Proteomes" id="UP000649617"/>
    </source>
</evidence>
<dbReference type="EMBL" id="CAJNIZ010044160">
    <property type="protein sequence ID" value="CAE7680210.1"/>
    <property type="molecule type" value="Genomic_DNA"/>
</dbReference>
<dbReference type="Proteomes" id="UP000649617">
    <property type="component" value="Unassembled WGS sequence"/>
</dbReference>
<reference evidence="3" key="1">
    <citation type="submission" date="2021-02" db="EMBL/GenBank/DDBJ databases">
        <authorList>
            <person name="Dougan E. K."/>
            <person name="Rhodes N."/>
            <person name="Thang M."/>
            <person name="Chan C."/>
        </authorList>
    </citation>
    <scope>NUCLEOTIDE SEQUENCE</scope>
</reference>
<gene>
    <name evidence="3" type="ORF">SPIL2461_LOCUS18926</name>
</gene>
<feature type="region of interest" description="Disordered" evidence="2">
    <location>
        <begin position="1"/>
        <end position="21"/>
    </location>
</feature>
<proteinExistence type="predicted"/>
<evidence type="ECO:0000256" key="1">
    <source>
        <dbReference type="SAM" id="Coils"/>
    </source>
</evidence>
<evidence type="ECO:0000313" key="3">
    <source>
        <dbReference type="EMBL" id="CAE7680210.1"/>
    </source>
</evidence>
<accession>A0A812WFR3</accession>
<organism evidence="3 4">
    <name type="scientific">Symbiodinium pilosum</name>
    <name type="common">Dinoflagellate</name>
    <dbReference type="NCBI Taxonomy" id="2952"/>
    <lineage>
        <taxon>Eukaryota</taxon>
        <taxon>Sar</taxon>
        <taxon>Alveolata</taxon>
        <taxon>Dinophyceae</taxon>
        <taxon>Suessiales</taxon>
        <taxon>Symbiodiniaceae</taxon>
        <taxon>Symbiodinium</taxon>
    </lineage>
</organism>
<feature type="coiled-coil region" evidence="1">
    <location>
        <begin position="53"/>
        <end position="101"/>
    </location>
</feature>
<feature type="compositionally biased region" description="Basic and acidic residues" evidence="2">
    <location>
        <begin position="168"/>
        <end position="181"/>
    </location>
</feature>
<sequence>MEPGKPSQEPQEGRNPMNLEGGSLQRYALRLSEVVMQQHAARRKDWAAWQVKEEELCDEIRELSSQVQAEQQERDQAVGRETILEQELRAERRRRIDLEAQITLADTWKAEAAAADRAARLANSNSALAAATESEAAREWKRQAAESRRAEAKASAAQHRAELAAQNARKELNRHLEEREQQFQQRVQQARASEAEVLAEAWRMSGELRSELDAVRTSDRSDRPSEGSSARQALQDLRELRQRYTDMLGP</sequence>
<name>A0A812WFR3_SYMPI</name>
<dbReference type="AlphaFoldDB" id="A0A812WFR3"/>
<feature type="region of interest" description="Disordered" evidence="2">
    <location>
        <begin position="210"/>
        <end position="250"/>
    </location>
</feature>